<dbReference type="AlphaFoldDB" id="A0AAE0SAL4"/>
<name>A0AAE0SAL4_9BIVA</name>
<dbReference type="SUPFAM" id="SSF54373">
    <property type="entry name" value="FAD-linked reductases, C-terminal domain"/>
    <property type="match status" value="1"/>
</dbReference>
<sequence length="221" mass="25725">MSALPEVLIKPNKYNDVELQKHKHFGDQVEEVEVNEDENHLIVKRRNAVAMADMSYDPSTKILMQFQKRFRQPCIGQVGFTMTDLPIRQIHYPGCDENRKTTDDRGILLSYTWCQDALIFGTQSHDQTNPDLAILRHRRNLIILRILQAKQSHGQNGWVQGALMSGLYVALKLDTYLEENSEPLTKKKNRESNTKHAIRRFRLDSVTWLLYSDKVELFDID</sequence>
<keyword evidence="2" id="KW-1185">Reference proteome</keyword>
<dbReference type="Proteomes" id="UP001195483">
    <property type="component" value="Unassembled WGS sequence"/>
</dbReference>
<dbReference type="EMBL" id="JAEAOA010000745">
    <property type="protein sequence ID" value="KAK3588169.1"/>
    <property type="molecule type" value="Genomic_DNA"/>
</dbReference>
<evidence type="ECO:0000313" key="2">
    <source>
        <dbReference type="Proteomes" id="UP001195483"/>
    </source>
</evidence>
<reference evidence="1" key="3">
    <citation type="submission" date="2023-05" db="EMBL/GenBank/DDBJ databases">
        <authorList>
            <person name="Smith C.H."/>
        </authorList>
    </citation>
    <scope>NUCLEOTIDE SEQUENCE</scope>
    <source>
        <strain evidence="1">CHS0354</strain>
        <tissue evidence="1">Mantle</tissue>
    </source>
</reference>
<reference evidence="1" key="2">
    <citation type="journal article" date="2021" name="Genome Biol. Evol.">
        <title>Developing a high-quality reference genome for a parasitic bivalve with doubly uniparental inheritance (Bivalvia: Unionida).</title>
        <authorList>
            <person name="Smith C.H."/>
        </authorList>
    </citation>
    <scope>NUCLEOTIDE SEQUENCE</scope>
    <source>
        <strain evidence="1">CHS0354</strain>
        <tissue evidence="1">Mantle</tissue>
    </source>
</reference>
<organism evidence="1 2">
    <name type="scientific">Potamilus streckersoni</name>
    <dbReference type="NCBI Taxonomy" id="2493646"/>
    <lineage>
        <taxon>Eukaryota</taxon>
        <taxon>Metazoa</taxon>
        <taxon>Spiralia</taxon>
        <taxon>Lophotrochozoa</taxon>
        <taxon>Mollusca</taxon>
        <taxon>Bivalvia</taxon>
        <taxon>Autobranchia</taxon>
        <taxon>Heteroconchia</taxon>
        <taxon>Palaeoheterodonta</taxon>
        <taxon>Unionida</taxon>
        <taxon>Unionoidea</taxon>
        <taxon>Unionidae</taxon>
        <taxon>Ambleminae</taxon>
        <taxon>Lampsilini</taxon>
        <taxon>Potamilus</taxon>
    </lineage>
</organism>
<evidence type="ECO:0000313" key="1">
    <source>
        <dbReference type="EMBL" id="KAK3588169.1"/>
    </source>
</evidence>
<dbReference type="Gene3D" id="3.90.660.10">
    <property type="match status" value="1"/>
</dbReference>
<proteinExistence type="predicted"/>
<protein>
    <submittedName>
        <fullName evidence="1">Uncharacterized protein</fullName>
    </submittedName>
</protein>
<accession>A0AAE0SAL4</accession>
<gene>
    <name evidence="1" type="ORF">CHS0354_012234</name>
</gene>
<comment type="caution">
    <text evidence="1">The sequence shown here is derived from an EMBL/GenBank/DDBJ whole genome shotgun (WGS) entry which is preliminary data.</text>
</comment>
<reference evidence="1" key="1">
    <citation type="journal article" date="2021" name="Genome Biol. Evol.">
        <title>A High-Quality Reference Genome for a Parasitic Bivalve with Doubly Uniparental Inheritance (Bivalvia: Unionida).</title>
        <authorList>
            <person name="Smith C.H."/>
        </authorList>
    </citation>
    <scope>NUCLEOTIDE SEQUENCE</scope>
    <source>
        <strain evidence="1">CHS0354</strain>
    </source>
</reference>